<dbReference type="OrthoDB" id="463034at2"/>
<evidence type="ECO:0000313" key="2">
    <source>
        <dbReference type="Proteomes" id="UP000184550"/>
    </source>
</evidence>
<organism evidence="1 2">
    <name type="scientific">Planktothrix serta PCC 8927</name>
    <dbReference type="NCBI Taxonomy" id="671068"/>
    <lineage>
        <taxon>Bacteria</taxon>
        <taxon>Bacillati</taxon>
        <taxon>Cyanobacteriota</taxon>
        <taxon>Cyanophyceae</taxon>
        <taxon>Oscillatoriophycideae</taxon>
        <taxon>Oscillatoriales</taxon>
        <taxon>Microcoleaceae</taxon>
        <taxon>Planktothrix</taxon>
    </lineage>
</organism>
<keyword evidence="2" id="KW-1185">Reference proteome</keyword>
<dbReference type="RefSeq" id="WP_083617290.1">
    <property type="nucleotide sequence ID" value="NZ_LR734829.1"/>
</dbReference>
<comment type="caution">
    <text evidence="1">The sequence shown here is derived from an EMBL/GenBank/DDBJ whole genome shotgun (WGS) entry which is preliminary data.</text>
</comment>
<dbReference type="Proteomes" id="UP000184550">
    <property type="component" value="Unassembled WGS sequence"/>
</dbReference>
<dbReference type="AlphaFoldDB" id="A0A7Z9DVR0"/>
<evidence type="ECO:0000313" key="1">
    <source>
        <dbReference type="EMBL" id="VXD10592.1"/>
    </source>
</evidence>
<reference evidence="1" key="1">
    <citation type="submission" date="2019-10" db="EMBL/GenBank/DDBJ databases">
        <authorList>
            <consortium name="Genoscope - CEA"/>
            <person name="William W."/>
        </authorList>
    </citation>
    <scope>NUCLEOTIDE SEQUENCE [LARGE SCALE GENOMIC DNA]</scope>
    <source>
        <strain evidence="1">BBR_PRJEB10992</strain>
    </source>
</reference>
<accession>A0A7Z9DVR0</accession>
<name>A0A7Z9DVR0_9CYAN</name>
<proteinExistence type="predicted"/>
<gene>
    <name evidence="1" type="ORF">PL8927_110057</name>
</gene>
<sequence length="69" mass="7789">MENTPNSPKIDEVPNSPGVVITDFCDHSFASEPFLESCEPDNNELTPGTLAIFVQFETFDEYFHCCGKW</sequence>
<protein>
    <submittedName>
        <fullName evidence="1">Uncharacterized protein</fullName>
    </submittedName>
</protein>
<dbReference type="EMBL" id="CZCU02000013">
    <property type="protein sequence ID" value="VXD10592.1"/>
    <property type="molecule type" value="Genomic_DNA"/>
</dbReference>